<accession>A3LTS8</accession>
<reference evidence="6 7" key="1">
    <citation type="journal article" date="2007" name="Nat. Biotechnol.">
        <title>Genome sequence of the lignocellulose-bioconverting and xylose-fermenting yeast Pichia stipitis.</title>
        <authorList>
            <person name="Jeffries T.W."/>
            <person name="Grigoriev I.V."/>
            <person name="Grimwood J."/>
            <person name="Laplaza J.M."/>
            <person name="Aerts A."/>
            <person name="Salamov A."/>
            <person name="Schmutz J."/>
            <person name="Lindquist E."/>
            <person name="Dehal P."/>
            <person name="Shapiro H."/>
            <person name="Jin Y.S."/>
            <person name="Passoth V."/>
            <person name="Richardson P.M."/>
        </authorList>
    </citation>
    <scope>NUCLEOTIDE SEQUENCE [LARGE SCALE GENOMIC DNA]</scope>
    <source>
        <strain evidence="7">ATCC 58785 / CBS 6054 / NBRC 10063 / NRRL Y-11545</strain>
    </source>
</reference>
<dbReference type="Proteomes" id="UP000002258">
    <property type="component" value="Chromosome 4"/>
</dbReference>
<dbReference type="Pfam" id="PF00172">
    <property type="entry name" value="Zn_clus"/>
    <property type="match status" value="1"/>
</dbReference>
<keyword evidence="2" id="KW-0539">Nucleus</keyword>
<keyword evidence="3" id="KW-0175">Coiled coil</keyword>
<dbReference type="GO" id="GO:0006351">
    <property type="term" value="P:DNA-templated transcription"/>
    <property type="evidence" value="ECO:0007669"/>
    <property type="project" value="InterPro"/>
</dbReference>
<feature type="domain" description="Zn(2)-C6 fungal-type" evidence="5">
    <location>
        <begin position="68"/>
        <end position="97"/>
    </location>
</feature>
<dbReference type="InterPro" id="IPR050987">
    <property type="entry name" value="AtrR-like"/>
</dbReference>
<evidence type="ECO:0000313" key="7">
    <source>
        <dbReference type="Proteomes" id="UP000002258"/>
    </source>
</evidence>
<proteinExistence type="predicted"/>
<dbReference type="SMART" id="SM00066">
    <property type="entry name" value="GAL4"/>
    <property type="match status" value="1"/>
</dbReference>
<sequence>MSTHRLEDEEDQLSPRKIRHMDNLSSSDSESVMSTSDSVDPATGSTGSTTVSRSGSTVGSASVRSRRACERCRRRRTKCTGEHPCEACIASGNECLFPRKPKRIMVFDTDIEQYQSKIETLELEIEKLRKVPDTDYDHKADKLTLSILLGSPSCEMVCWNLNEFTIANKGIFSDITVSPDFSTFREEMSYNFLFGNVSRGNVDMDSIKNLNYDTLMSLYTYVVSFISSGYMTVDHENFEKKCTKYFENGLFKPSSVNFKTKVDYFFLKVLALMSLGEIYSPLYVLGESNAPELPGLKYFKIVIKYLPSEFSFFGNRDVNDTLEIIELYCLIAIYLRILDKKIASVSFTLHALQLCISLNLHKDRHLRSYEINEKPQHYINRVWWGTFCLNRFFSSRIGQPVLVSIDTISNNALFDAPQLALEANNSVNSSMKCYIELSKIADTITNELYSTSFNNKQYLQSILSIMARLFDWSANIPESLKLSFPIKETEPINRLSCSLYLNYLHHIYLTCIPILLNFAKMQISTYFKLNQLMYNPLVIDDLPKNISRIIQSIINSGHLTMHIFKALYKGKFVRIFGFTDIDYLFSSSLIYLICIILRIDSTNERSHIFQEQLENSMDWLNQMQKGGNLIARGKLNQIVSLVGNLEPMLLDLGHNVLIQNLKKYKEVRTPTKRSPRSSHSEGSSIVKNQIPSIFTHMERSVGSSESLNKDLKSKQASSSNIVISSIESDQTEIVDNHSLFSWDMFNNQDFPISQQIIENQAHFSPVNNDDLSIFDFFE</sequence>
<dbReference type="RefSeq" id="XP_001384496.2">
    <property type="nucleotide sequence ID" value="XM_001384459.1"/>
</dbReference>
<dbReference type="InterPro" id="IPR001138">
    <property type="entry name" value="Zn2Cys6_DnaBD"/>
</dbReference>
<keyword evidence="7" id="KW-1185">Reference proteome</keyword>
<dbReference type="InParanoid" id="A3LTS8"/>
<dbReference type="EMBL" id="CP000498">
    <property type="protein sequence ID" value="ABN66467.2"/>
    <property type="molecule type" value="Genomic_DNA"/>
</dbReference>
<dbReference type="Gene3D" id="4.10.240.10">
    <property type="entry name" value="Zn(2)-C6 fungal-type DNA-binding domain"/>
    <property type="match status" value="1"/>
</dbReference>
<keyword evidence="1" id="KW-0479">Metal-binding</keyword>
<dbReference type="Pfam" id="PF04082">
    <property type="entry name" value="Fungal_trans"/>
    <property type="match status" value="1"/>
</dbReference>
<evidence type="ECO:0000256" key="1">
    <source>
        <dbReference type="ARBA" id="ARBA00022723"/>
    </source>
</evidence>
<dbReference type="AlphaFoldDB" id="A3LTS8"/>
<dbReference type="PROSITE" id="PS00463">
    <property type="entry name" value="ZN2_CY6_FUNGAL_1"/>
    <property type="match status" value="1"/>
</dbReference>
<dbReference type="GeneID" id="4838489"/>
<dbReference type="HOGENOM" id="CLU_020175_0_0_1"/>
<evidence type="ECO:0000256" key="2">
    <source>
        <dbReference type="ARBA" id="ARBA00023242"/>
    </source>
</evidence>
<dbReference type="CDD" id="cd12148">
    <property type="entry name" value="fungal_TF_MHR"/>
    <property type="match status" value="1"/>
</dbReference>
<evidence type="ECO:0000259" key="5">
    <source>
        <dbReference type="PROSITE" id="PS50048"/>
    </source>
</evidence>
<dbReference type="PROSITE" id="PS50048">
    <property type="entry name" value="ZN2_CY6_FUNGAL_2"/>
    <property type="match status" value="1"/>
</dbReference>
<dbReference type="STRING" id="322104.A3LTS8"/>
<dbReference type="GO" id="GO:0000981">
    <property type="term" value="F:DNA-binding transcription factor activity, RNA polymerase II-specific"/>
    <property type="evidence" value="ECO:0007669"/>
    <property type="project" value="InterPro"/>
</dbReference>
<evidence type="ECO:0000313" key="6">
    <source>
        <dbReference type="EMBL" id="ABN66467.2"/>
    </source>
</evidence>
<dbReference type="GO" id="GO:0008270">
    <property type="term" value="F:zinc ion binding"/>
    <property type="evidence" value="ECO:0007669"/>
    <property type="project" value="InterPro"/>
</dbReference>
<dbReference type="PANTHER" id="PTHR46910">
    <property type="entry name" value="TRANSCRIPTION FACTOR PDR1"/>
    <property type="match status" value="1"/>
</dbReference>
<dbReference type="PANTHER" id="PTHR46910:SF23">
    <property type="entry name" value="THIAMINE REPRESSIBLE GENES REGULATORY PROTEIN THI1"/>
    <property type="match status" value="1"/>
</dbReference>
<dbReference type="GO" id="GO:0003677">
    <property type="term" value="F:DNA binding"/>
    <property type="evidence" value="ECO:0007669"/>
    <property type="project" value="InterPro"/>
</dbReference>
<name>A3LTS8_PICST</name>
<feature type="compositionally biased region" description="Low complexity" evidence="4">
    <location>
        <begin position="25"/>
        <end position="59"/>
    </location>
</feature>
<gene>
    <name evidence="6" type="ORF">PICST_31515</name>
</gene>
<evidence type="ECO:0000256" key="3">
    <source>
        <dbReference type="SAM" id="Coils"/>
    </source>
</evidence>
<evidence type="ECO:0000256" key="4">
    <source>
        <dbReference type="SAM" id="MobiDB-lite"/>
    </source>
</evidence>
<dbReference type="KEGG" id="pic:PICST_31515"/>
<dbReference type="SUPFAM" id="SSF57701">
    <property type="entry name" value="Zn2/Cys6 DNA-binding domain"/>
    <property type="match status" value="1"/>
</dbReference>
<dbReference type="InterPro" id="IPR036864">
    <property type="entry name" value="Zn2-C6_fun-type_DNA-bd_sf"/>
</dbReference>
<dbReference type="OMA" id="NYLLKFN"/>
<organism evidence="6 7">
    <name type="scientific">Scheffersomyces stipitis (strain ATCC 58785 / CBS 6054 / NBRC 10063 / NRRL Y-11545)</name>
    <name type="common">Yeast</name>
    <name type="synonym">Pichia stipitis</name>
    <dbReference type="NCBI Taxonomy" id="322104"/>
    <lineage>
        <taxon>Eukaryota</taxon>
        <taxon>Fungi</taxon>
        <taxon>Dikarya</taxon>
        <taxon>Ascomycota</taxon>
        <taxon>Saccharomycotina</taxon>
        <taxon>Pichiomycetes</taxon>
        <taxon>Debaryomycetaceae</taxon>
        <taxon>Scheffersomyces</taxon>
    </lineage>
</organism>
<dbReference type="OrthoDB" id="3266505at2759"/>
<dbReference type="InterPro" id="IPR007219">
    <property type="entry name" value="XnlR_reg_dom"/>
</dbReference>
<protein>
    <submittedName>
        <fullName evidence="6">Positive regulator of PUT genes</fullName>
    </submittedName>
</protein>
<dbReference type="eggNOG" id="ENOG502QTA0">
    <property type="taxonomic scope" value="Eukaryota"/>
</dbReference>
<feature type="region of interest" description="Disordered" evidence="4">
    <location>
        <begin position="1"/>
        <end position="59"/>
    </location>
</feature>
<feature type="coiled-coil region" evidence="3">
    <location>
        <begin position="104"/>
        <end position="131"/>
    </location>
</feature>